<dbReference type="PANTHER" id="PTHR38934">
    <property type="entry name" value="HYPHALLY REGULATED CELL WALL PROTEIN 1"/>
    <property type="match status" value="1"/>
</dbReference>
<gene>
    <name evidence="5" type="ORF">GSPATT00033264001</name>
</gene>
<feature type="transmembrane region" description="Helical" evidence="4">
    <location>
        <begin position="1196"/>
        <end position="1215"/>
    </location>
</feature>
<keyword evidence="4" id="KW-0812">Transmembrane</keyword>
<dbReference type="OrthoDB" id="28293at2759"/>
<keyword evidence="6" id="KW-1185">Reference proteome</keyword>
<dbReference type="NCBIfam" id="TIGR02232">
    <property type="entry name" value="myxo_disulf_rpt"/>
    <property type="match status" value="4"/>
</dbReference>
<dbReference type="InterPro" id="IPR009030">
    <property type="entry name" value="Growth_fac_rcpt_cys_sf"/>
</dbReference>
<feature type="transmembrane region" description="Helical" evidence="4">
    <location>
        <begin position="1114"/>
        <end position="1135"/>
    </location>
</feature>
<feature type="transmembrane region" description="Helical" evidence="4">
    <location>
        <begin position="1005"/>
        <end position="1026"/>
    </location>
</feature>
<keyword evidence="2" id="KW-0677">Repeat</keyword>
<accession>A0BXZ4</accession>
<keyword evidence="1" id="KW-0732">Signal</keyword>
<protein>
    <recommendedName>
        <fullName evidence="7">TNFR-Cys domain-containing protein</fullName>
    </recommendedName>
</protein>
<evidence type="ECO:0000256" key="1">
    <source>
        <dbReference type="ARBA" id="ARBA00022729"/>
    </source>
</evidence>
<evidence type="ECO:0000256" key="4">
    <source>
        <dbReference type="SAM" id="Phobius"/>
    </source>
</evidence>
<sequence>MKYVIDIFIGSSYSMMILSSFKKINQSKFIDNVKFIYKLLNYIRFIFSQISRTKPQKGCRYFFLKIIKSNNYFIYFFQSKKQSQFTINIFNYCMKLFMILIVLVFSTPSSVIYEFNANSQINDGWVIRDNDCFFYNCGGIFYFGQPLNDDNPIWISRLFSNLQDHSHILVEAKVLRMYTSDPFVIELDYITAQQSLTTSSSTSSVCSGSQVFTITTALFKHNRRTLWITAHFFNAGGLLSLKISMINCYYDCPGCIENYKIFCLSWKLHQYSFGEKLITDSDGWIFEPTFSSSFNCGGCKFVYFFETSYSTQLPIHQDLLIRLYKGNTMIIIDYVKGKKTYSYDVQLVEILIENHLDPILQLNIKSQPSTDRGQIRDFELYYTKPKITINKPNEGCLEQIDTRCLICQDGWIYDQFLENCHPICDDKGLLCQTRNFEVSSTQTKIEINKFNEGCLEQIDNRCLICKEGWIQDKFLENCRPICGDGVIQGQEKCDDANLISNDSCYQCEYSCINFCKTCEFGICFECVFGYDLNADFNCVPLCGDGNVIPYSNEQCDLTDDGEWNNCQDCLYKLIVGCKHQLLSMCLQCELGFQLSENACFPQCGDKFILQQYEECDDGNLQPYDGCFQCKFQCPEDCNLCDKGQCILKCEDGYKFVNNNCLSVCGDQIVTKEEDCDDGNTIQFDGCFNCMYSYSCPENCYDCYQGTCLECNDQYQLLISNQCKLQINCGDGYLQKYEECDDGNYEALDGCRDCLIEQNWICVTIIKDSPSQCSFSKPPNLVVTYLNMTSNKQYIRIQFSQQVKIYTTSPLSEGINFKLSNVNKKNWNSNLYIIQDVGSFVSFGEYVIEINVLQLLEFRPILTILVNQTVANIDDVVMDELTKSITLQYPQYLDETQKDYSQGLKSLNAYLIYGLSGFACGNLLFGSGDLFIEILAILQFQQYLKYINLQFPENLEIYFSIYDLVTIEPLLDFIDFSQIFQFIQLQQNDQPYQEGKFNIYKYDPSLIINLSSQILQSLIFLFLIILCQLIKKTIYKRIFCSKNFYYASQLSLYINPKLIAKFQAFFYNFCLDLINFKKFISFKGMQKALLLNGWDMIFKTLLYTRNFQTDNSLDIVQLIMASIILLLYFTLFLGIFKDQQQKMQQQERFEMQSFGRQFFFLLFLINIQGSQFFQLGLLLLTNYYLIIEKFKLKNKYIVQMVIEISVLTFIFSSYLYMQDFDEYFNEEKKLILGWLHITILSLGLIVELIVNIKDAYEKWKEIYESQKPEFAKIQLFI</sequence>
<dbReference type="Proteomes" id="UP000000600">
    <property type="component" value="Unassembled WGS sequence"/>
</dbReference>
<name>A0BXZ4_PARTE</name>
<dbReference type="AlphaFoldDB" id="A0BXZ4"/>
<dbReference type="KEGG" id="ptm:GSPATT00033264001"/>
<dbReference type="SUPFAM" id="SSF57184">
    <property type="entry name" value="Growth factor receptor domain"/>
    <property type="match status" value="2"/>
</dbReference>
<keyword evidence="3" id="KW-1015">Disulfide bond</keyword>
<evidence type="ECO:0008006" key="7">
    <source>
        <dbReference type="Google" id="ProtNLM"/>
    </source>
</evidence>
<dbReference type="EMBL" id="CT868025">
    <property type="protein sequence ID" value="CAK63411.1"/>
    <property type="molecule type" value="Genomic_DNA"/>
</dbReference>
<evidence type="ECO:0000313" key="6">
    <source>
        <dbReference type="Proteomes" id="UP000000600"/>
    </source>
</evidence>
<reference evidence="5 6" key="1">
    <citation type="journal article" date="2006" name="Nature">
        <title>Global trends of whole-genome duplications revealed by the ciliate Paramecium tetraurelia.</title>
        <authorList>
            <consortium name="Genoscope"/>
            <person name="Aury J.-M."/>
            <person name="Jaillon O."/>
            <person name="Duret L."/>
            <person name="Noel B."/>
            <person name="Jubin C."/>
            <person name="Porcel B.M."/>
            <person name="Segurens B."/>
            <person name="Daubin V."/>
            <person name="Anthouard V."/>
            <person name="Aiach N."/>
            <person name="Arnaiz O."/>
            <person name="Billaut A."/>
            <person name="Beisson J."/>
            <person name="Blanc I."/>
            <person name="Bouhouche K."/>
            <person name="Camara F."/>
            <person name="Duharcourt S."/>
            <person name="Guigo R."/>
            <person name="Gogendeau D."/>
            <person name="Katinka M."/>
            <person name="Keller A.-M."/>
            <person name="Kissmehl R."/>
            <person name="Klotz C."/>
            <person name="Koll F."/>
            <person name="Le Moue A."/>
            <person name="Lepere C."/>
            <person name="Malinsky S."/>
            <person name="Nowacki M."/>
            <person name="Nowak J.K."/>
            <person name="Plattner H."/>
            <person name="Poulain J."/>
            <person name="Ruiz F."/>
            <person name="Serrano V."/>
            <person name="Zagulski M."/>
            <person name="Dessen P."/>
            <person name="Betermier M."/>
            <person name="Weissenbach J."/>
            <person name="Scarpelli C."/>
            <person name="Schachter V."/>
            <person name="Sperling L."/>
            <person name="Meyer E."/>
            <person name="Cohen J."/>
            <person name="Wincker P."/>
        </authorList>
    </citation>
    <scope>NUCLEOTIDE SEQUENCE [LARGE SCALE GENOMIC DNA]</scope>
    <source>
        <strain evidence="5 6">Stock d4-2</strain>
    </source>
</reference>
<evidence type="ECO:0000313" key="5">
    <source>
        <dbReference type="EMBL" id="CAK63411.1"/>
    </source>
</evidence>
<organism evidence="5 6">
    <name type="scientific">Paramecium tetraurelia</name>
    <dbReference type="NCBI Taxonomy" id="5888"/>
    <lineage>
        <taxon>Eukaryota</taxon>
        <taxon>Sar</taxon>
        <taxon>Alveolata</taxon>
        <taxon>Ciliophora</taxon>
        <taxon>Intramacronucleata</taxon>
        <taxon>Oligohymenophorea</taxon>
        <taxon>Peniculida</taxon>
        <taxon>Parameciidae</taxon>
        <taxon>Paramecium</taxon>
    </lineage>
</organism>
<dbReference type="Pfam" id="PF13948">
    <property type="entry name" value="DUF4215"/>
    <property type="match status" value="5"/>
</dbReference>
<evidence type="ECO:0000256" key="3">
    <source>
        <dbReference type="ARBA" id="ARBA00023157"/>
    </source>
</evidence>
<dbReference type="GeneID" id="5016593"/>
<feature type="transmembrane region" description="Helical" evidence="4">
    <location>
        <begin position="89"/>
        <end position="113"/>
    </location>
</feature>
<dbReference type="HOGENOM" id="CLU_008168_0_0_1"/>
<dbReference type="PANTHER" id="PTHR38934:SF6">
    <property type="entry name" value="CHROMOSOME UNDETERMINED SCAFFOLD_176, WHOLE GENOME SHOTGUN SEQUENCE"/>
    <property type="match status" value="1"/>
</dbReference>
<evidence type="ECO:0000256" key="2">
    <source>
        <dbReference type="ARBA" id="ARBA00022737"/>
    </source>
</evidence>
<dbReference type="RefSeq" id="XP_001430809.1">
    <property type="nucleotide sequence ID" value="XM_001430772.1"/>
</dbReference>
<dbReference type="InterPro" id="IPR011936">
    <property type="entry name" value="Myxo_disulph_rpt"/>
</dbReference>
<keyword evidence="4" id="KW-0472">Membrane</keyword>
<feature type="transmembrane region" description="Helical" evidence="4">
    <location>
        <begin position="1157"/>
        <end position="1184"/>
    </location>
</feature>
<dbReference type="STRING" id="5888.A0BXZ4"/>
<proteinExistence type="predicted"/>
<feature type="transmembrane region" description="Helical" evidence="4">
    <location>
        <begin position="1230"/>
        <end position="1249"/>
    </location>
</feature>
<keyword evidence="4" id="KW-1133">Transmembrane helix</keyword>
<dbReference type="InParanoid" id="A0BXZ4"/>